<proteinExistence type="predicted"/>
<dbReference type="InterPro" id="IPR027798">
    <property type="entry name" value="Ub_Mut7C"/>
</dbReference>
<feature type="domain" description="Ubiquitin Mut7-C" evidence="1">
    <location>
        <begin position="10"/>
        <end position="80"/>
    </location>
</feature>
<protein>
    <recommendedName>
        <fullName evidence="1">Ubiquitin Mut7-C domain-containing protein</fullName>
    </recommendedName>
</protein>
<keyword evidence="3" id="KW-1185">Reference proteome</keyword>
<accession>A0ABP8V3F1</accession>
<name>A0ABP8V3F1_9GAMM</name>
<reference evidence="3" key="1">
    <citation type="journal article" date="2019" name="Int. J. Syst. Evol. Microbiol.">
        <title>The Global Catalogue of Microorganisms (GCM) 10K type strain sequencing project: providing services to taxonomists for standard genome sequencing and annotation.</title>
        <authorList>
            <consortium name="The Broad Institute Genomics Platform"/>
            <consortium name="The Broad Institute Genome Sequencing Center for Infectious Disease"/>
            <person name="Wu L."/>
            <person name="Ma J."/>
        </authorList>
    </citation>
    <scope>NUCLEOTIDE SEQUENCE [LARGE SCALE GENOMIC DNA]</scope>
    <source>
        <strain evidence="3">JCM 17805</strain>
    </source>
</reference>
<comment type="caution">
    <text evidence="2">The sequence shown here is derived from an EMBL/GenBank/DDBJ whole genome shotgun (WGS) entry which is preliminary data.</text>
</comment>
<dbReference type="Proteomes" id="UP001500604">
    <property type="component" value="Unassembled WGS sequence"/>
</dbReference>
<evidence type="ECO:0000259" key="1">
    <source>
        <dbReference type="Pfam" id="PF14451"/>
    </source>
</evidence>
<dbReference type="Pfam" id="PF14451">
    <property type="entry name" value="Ub-Mut7C"/>
    <property type="match status" value="1"/>
</dbReference>
<evidence type="ECO:0000313" key="2">
    <source>
        <dbReference type="EMBL" id="GAA4649988.1"/>
    </source>
</evidence>
<gene>
    <name evidence="2" type="ORF">GCM10023116_22710</name>
</gene>
<dbReference type="RefSeq" id="WP_425559248.1">
    <property type="nucleotide sequence ID" value="NZ_BAABFL010000347.1"/>
</dbReference>
<sequence>MNRHAFILHEAIFRFYAELNDFLPRHCRQYDFPVRFIGQPAVKGLIEVQQVPHTEVDLILVNGQPVSFSHPLRGGERVSV</sequence>
<evidence type="ECO:0000313" key="3">
    <source>
        <dbReference type="Proteomes" id="UP001500604"/>
    </source>
</evidence>
<dbReference type="EMBL" id="BAABFL010000347">
    <property type="protein sequence ID" value="GAA4649988.1"/>
    <property type="molecule type" value="Genomic_DNA"/>
</dbReference>
<organism evidence="2 3">
    <name type="scientific">Kistimonas scapharcae</name>
    <dbReference type="NCBI Taxonomy" id="1036133"/>
    <lineage>
        <taxon>Bacteria</taxon>
        <taxon>Pseudomonadati</taxon>
        <taxon>Pseudomonadota</taxon>
        <taxon>Gammaproteobacteria</taxon>
        <taxon>Oceanospirillales</taxon>
        <taxon>Endozoicomonadaceae</taxon>
        <taxon>Kistimonas</taxon>
    </lineage>
</organism>